<proteinExistence type="predicted"/>
<dbReference type="AlphaFoldDB" id="A0A3A2ZMH4"/>
<accession>A0A3A2ZMH4</accession>
<dbReference type="Proteomes" id="UP000266188">
    <property type="component" value="Unassembled WGS sequence"/>
</dbReference>
<keyword evidence="3" id="KW-1185">Reference proteome</keyword>
<feature type="transmembrane region" description="Helical" evidence="1">
    <location>
        <begin position="63"/>
        <end position="86"/>
    </location>
</feature>
<feature type="transmembrane region" description="Helical" evidence="1">
    <location>
        <begin position="98"/>
        <end position="120"/>
    </location>
</feature>
<dbReference type="OrthoDB" id="1523883at2759"/>
<name>A0A3A2ZMH4_9EURO</name>
<protein>
    <submittedName>
        <fullName evidence="2">Integral membrane protein</fullName>
    </submittedName>
</protein>
<keyword evidence="1" id="KW-0812">Transmembrane</keyword>
<feature type="transmembrane region" description="Helical" evidence="1">
    <location>
        <begin position="143"/>
        <end position="166"/>
    </location>
</feature>
<dbReference type="STRING" id="2070753.A0A3A2ZMH4"/>
<organism evidence="2 3">
    <name type="scientific">Aspergillus sclerotialis</name>
    <dbReference type="NCBI Taxonomy" id="2070753"/>
    <lineage>
        <taxon>Eukaryota</taxon>
        <taxon>Fungi</taxon>
        <taxon>Dikarya</taxon>
        <taxon>Ascomycota</taxon>
        <taxon>Pezizomycotina</taxon>
        <taxon>Eurotiomycetes</taxon>
        <taxon>Eurotiomycetidae</taxon>
        <taxon>Eurotiales</taxon>
        <taxon>Aspergillaceae</taxon>
        <taxon>Aspergillus</taxon>
        <taxon>Aspergillus subgen. Polypaecilum</taxon>
    </lineage>
</organism>
<reference evidence="3" key="1">
    <citation type="submission" date="2017-02" db="EMBL/GenBank/DDBJ databases">
        <authorList>
            <person name="Tafer H."/>
            <person name="Lopandic K."/>
        </authorList>
    </citation>
    <scope>NUCLEOTIDE SEQUENCE [LARGE SCALE GENOMIC DNA]</scope>
    <source>
        <strain evidence="3">CBS 366.77</strain>
    </source>
</reference>
<gene>
    <name evidence="2" type="ORF">PHISCL_03841</name>
</gene>
<keyword evidence="1" id="KW-0472">Membrane</keyword>
<evidence type="ECO:0000313" key="3">
    <source>
        <dbReference type="Proteomes" id="UP000266188"/>
    </source>
</evidence>
<keyword evidence="1" id="KW-1133">Transmembrane helix</keyword>
<feature type="transmembrane region" description="Helical" evidence="1">
    <location>
        <begin position="12"/>
        <end position="38"/>
    </location>
</feature>
<evidence type="ECO:0000256" key="1">
    <source>
        <dbReference type="SAM" id="Phobius"/>
    </source>
</evidence>
<sequence>MASGLFTDYRKPLLLTPLLTSTGTLMYAGCEALFYSAFTHSPIRAESNALLPRWFQRVFDRNIYLLVGLNMVTISTATAVLTLPNVSEVIVSKGSRKLFLSGLIGTCAHFVFAPTMLGIIENITSDRFGNCTEHMKHWLRVHYIRFIVADVPAWLAYIGGVLTTFAL</sequence>
<comment type="caution">
    <text evidence="2">The sequence shown here is derived from an EMBL/GenBank/DDBJ whole genome shotgun (WGS) entry which is preliminary data.</text>
</comment>
<dbReference type="EMBL" id="MVGC01000104">
    <property type="protein sequence ID" value="RJE23810.1"/>
    <property type="molecule type" value="Genomic_DNA"/>
</dbReference>
<evidence type="ECO:0000313" key="2">
    <source>
        <dbReference type="EMBL" id="RJE23810.1"/>
    </source>
</evidence>